<feature type="region of interest" description="Disordered" evidence="6">
    <location>
        <begin position="1313"/>
        <end position="1351"/>
    </location>
</feature>
<dbReference type="EC" id="2.1.1.72" evidence="1"/>
<evidence type="ECO:0000256" key="4">
    <source>
        <dbReference type="ARBA" id="ARBA00022691"/>
    </source>
</evidence>
<evidence type="ECO:0000259" key="7">
    <source>
        <dbReference type="Pfam" id="PF07669"/>
    </source>
</evidence>
<dbReference type="EMBL" id="JAJSOJ010000026">
    <property type="protein sequence ID" value="MCE0743988.1"/>
    <property type="molecule type" value="Genomic_DNA"/>
</dbReference>
<evidence type="ECO:0000256" key="2">
    <source>
        <dbReference type="ARBA" id="ARBA00022603"/>
    </source>
</evidence>
<dbReference type="PANTHER" id="PTHR33841">
    <property type="entry name" value="DNA METHYLTRANSFERASE YEEA-RELATED"/>
    <property type="match status" value="1"/>
</dbReference>
<evidence type="ECO:0000256" key="5">
    <source>
        <dbReference type="ARBA" id="ARBA00047942"/>
    </source>
</evidence>
<dbReference type="InterPro" id="IPR046820">
    <property type="entry name" value="MmeI_TRD"/>
</dbReference>
<proteinExistence type="predicted"/>
<dbReference type="PRINTS" id="PR00507">
    <property type="entry name" value="N12N6MTFRASE"/>
</dbReference>
<dbReference type="InterPro" id="IPR029063">
    <property type="entry name" value="SAM-dependent_MTases_sf"/>
</dbReference>
<keyword evidence="4" id="KW-0949">S-adenosyl-L-methionine</keyword>
<reference evidence="9 10" key="1">
    <citation type="submission" date="2021-12" db="EMBL/GenBank/DDBJ databases">
        <title>Genome sequence of Acetobacter sicerae DmPark20a_162.</title>
        <authorList>
            <person name="Chaston J.M."/>
        </authorList>
    </citation>
    <scope>NUCLEOTIDE SEQUENCE [LARGE SCALE GENOMIC DNA]</scope>
    <source>
        <strain evidence="9 10">DmPark20a_162</strain>
    </source>
</reference>
<dbReference type="InterPro" id="IPR050953">
    <property type="entry name" value="N4_N6_ade-DNA_methylase"/>
</dbReference>
<evidence type="ECO:0000256" key="3">
    <source>
        <dbReference type="ARBA" id="ARBA00022679"/>
    </source>
</evidence>
<dbReference type="InterPro" id="IPR011639">
    <property type="entry name" value="MethylTrfase_TaqI-like_dom"/>
</dbReference>
<feature type="domain" description="MmeI-like target recognition" evidence="8">
    <location>
        <begin position="1017"/>
        <end position="1198"/>
    </location>
</feature>
<dbReference type="Gene3D" id="3.40.50.150">
    <property type="entry name" value="Vaccinia Virus protein VP39"/>
    <property type="match status" value="1"/>
</dbReference>
<comment type="caution">
    <text evidence="9">The sequence shown here is derived from an EMBL/GenBank/DDBJ whole genome shotgun (WGS) entry which is preliminary data.</text>
</comment>
<dbReference type="Proteomes" id="UP001521074">
    <property type="component" value="Unassembled WGS sequence"/>
</dbReference>
<dbReference type="Pfam" id="PF20466">
    <property type="entry name" value="MmeI_TRD"/>
    <property type="match status" value="1"/>
</dbReference>
<gene>
    <name evidence="9" type="ORF">LWC05_08850</name>
</gene>
<feature type="compositionally biased region" description="Basic residues" evidence="6">
    <location>
        <begin position="1319"/>
        <end position="1333"/>
    </location>
</feature>
<feature type="domain" description="Type II methyltransferase M.TaqI-like" evidence="7">
    <location>
        <begin position="663"/>
        <end position="926"/>
    </location>
</feature>
<dbReference type="PANTHER" id="PTHR33841:SF1">
    <property type="entry name" value="DNA METHYLTRANSFERASE A"/>
    <property type="match status" value="1"/>
</dbReference>
<evidence type="ECO:0000256" key="6">
    <source>
        <dbReference type="SAM" id="MobiDB-lite"/>
    </source>
</evidence>
<name>A0ABS8VV88_9PROT</name>
<keyword evidence="3" id="KW-0808">Transferase</keyword>
<dbReference type="Pfam" id="PF07669">
    <property type="entry name" value="Eco57I"/>
    <property type="match status" value="1"/>
</dbReference>
<keyword evidence="2" id="KW-0489">Methyltransferase</keyword>
<evidence type="ECO:0000313" key="9">
    <source>
        <dbReference type="EMBL" id="MCE0743988.1"/>
    </source>
</evidence>
<keyword evidence="10" id="KW-1185">Reference proteome</keyword>
<evidence type="ECO:0000256" key="1">
    <source>
        <dbReference type="ARBA" id="ARBA00011900"/>
    </source>
</evidence>
<protein>
    <recommendedName>
        <fullName evidence="1">site-specific DNA-methyltransferase (adenine-specific)</fullName>
        <ecNumber evidence="1">2.1.1.72</ecNumber>
    </recommendedName>
</protein>
<organism evidence="9 10">
    <name type="scientific">Acetobacter sicerae</name>
    <dbReference type="NCBI Taxonomy" id="85325"/>
    <lineage>
        <taxon>Bacteria</taxon>
        <taxon>Pseudomonadati</taxon>
        <taxon>Pseudomonadota</taxon>
        <taxon>Alphaproteobacteria</taxon>
        <taxon>Acetobacterales</taxon>
        <taxon>Acetobacteraceae</taxon>
        <taxon>Acetobacter</taxon>
    </lineage>
</organism>
<dbReference type="SUPFAM" id="SSF53335">
    <property type="entry name" value="S-adenosyl-L-methionine-dependent methyltransferases"/>
    <property type="match status" value="1"/>
</dbReference>
<sequence length="1351" mass="151680">MSTSHDWLNLIEVSGPFLAVPVLREVLPQGLEALTSGRPQRLRAAYDEWRDAVDADDTDLPAIHSAWIDEVLQSALEVDDQVLRRAATLPERLKVSLPEHGVTIAPDLAIVNPTQGDAPLLLVQLYDPDTDLDATRNYDRLATTPGDRMVALLRAVGCPVGLVTNGERWMLVHAPVGTVASFASWYARLWGQEPETLRAFVSLLGVRRFFGPEAERLPALFERSLKHQDDVTDALGEQVRRAVEVLVQSLDRADEERDRDLLHDVEPTELYEAGLTVMMRLVFLLAAEERGLLLLGDPRYDAFYALSTLRMQLRADTEEILERRRSAWSRLLALFRGVYGGIGHPLLRLPAMGGSLFDPDRYPFLEGRKKGTSWRSDPAEPLPIDDRTVLLLLEAIQTFQGRTLSYRALDVEQIGHVYEGLLERTVQRVDDVTLELEGSAKAKNARVALGEIESARLDGTAKIVELLKERSERSEPAIRNAVGRKPDERVAARLLTVCRGDVALRNRILPYAELLRTDPWGYPLVHHAGAFVVVLGADRRESGTHYTPKSLTEKIVEETLTPIVYRGPAEGATREDWKLKTADELLDLKVCDPAMGSGAFLVQACRWLADRLVEAWFDMEAAGGRIDDEGRIRAADDTAGFEPLSRDTEERAILARRLIAERCLYGVDKNPLAVELAKLSLWLTTLAKGRPFGFLDHNLRSGDSLLGIHDLDQLIELDMKPKGKAQLRLFGRTIRSVVDKVLAFRSQLRSIPIRDIGDVEAVAALDAQSRNELDLPELIANALVGVFLSENRAGERVVRTTALATIADDVASGDINARPRLLKQAKADLAHDAPDGMARRCFHWPLEYPEVFLRDNGGFDAFVGNPPFSGGRWIGRRFGLPYQEYLKLIRNGVVGSPDLCVYFYLRAFSLLRTNGCFGLLATKSITETGSRVVCLDQIIGMGGAVYRGCSRMAWPGNAAVIVSIAWVSRSCWQGQKILDDRTVSAINGALEEDFQIKRPVKLKALKGKFSQGQDIMGRGFELTAEERAEMLAVDPSCAEVIFPLFNGQDLNTMSRLEPYRWVIYFRDWPEVRARQYSAAFCRVEELVKPYRDGLTGQIHQNCFWKLWDLRPRLMREFAAKRFVLAIASVTKYLCVSRVPTSAVYNMQVKVLFHDRFAELAALQSSLHDVWARWLCGTLGASTLRYSTSTVLETWPMPSVDGNEELESLGERYHSHRESLMADQSIGLTQLYNRFHDQSDDDTRIETMRKLHREIDLAVARAYGWDRLDLEHGYHAVPYLPENDRTRFTISETARVEVLQRLSALNRQRYEHEVEAGLHKASKKPASGKKRAKKNAGDLFNNNVAETEAVDD</sequence>
<accession>A0ABS8VV88</accession>
<dbReference type="RefSeq" id="WP_232877614.1">
    <property type="nucleotide sequence ID" value="NZ_JAJSOJ010000026.1"/>
</dbReference>
<comment type="catalytic activity">
    <reaction evidence="5">
        <text>a 2'-deoxyadenosine in DNA + S-adenosyl-L-methionine = an N(6)-methyl-2'-deoxyadenosine in DNA + S-adenosyl-L-homocysteine + H(+)</text>
        <dbReference type="Rhea" id="RHEA:15197"/>
        <dbReference type="Rhea" id="RHEA-COMP:12418"/>
        <dbReference type="Rhea" id="RHEA-COMP:12419"/>
        <dbReference type="ChEBI" id="CHEBI:15378"/>
        <dbReference type="ChEBI" id="CHEBI:57856"/>
        <dbReference type="ChEBI" id="CHEBI:59789"/>
        <dbReference type="ChEBI" id="CHEBI:90615"/>
        <dbReference type="ChEBI" id="CHEBI:90616"/>
        <dbReference type="EC" id="2.1.1.72"/>
    </reaction>
</comment>
<evidence type="ECO:0000259" key="8">
    <source>
        <dbReference type="Pfam" id="PF20466"/>
    </source>
</evidence>
<evidence type="ECO:0000313" key="10">
    <source>
        <dbReference type="Proteomes" id="UP001521074"/>
    </source>
</evidence>